<reference evidence="7" key="1">
    <citation type="journal article" date="2019" name="Int. J. Syst. Evol. Microbiol.">
        <title>The Global Catalogue of Microorganisms (GCM) 10K type strain sequencing project: providing services to taxonomists for standard genome sequencing and annotation.</title>
        <authorList>
            <consortium name="The Broad Institute Genomics Platform"/>
            <consortium name="The Broad Institute Genome Sequencing Center for Infectious Disease"/>
            <person name="Wu L."/>
            <person name="Ma J."/>
        </authorList>
    </citation>
    <scope>NUCLEOTIDE SEQUENCE [LARGE SCALE GENOMIC DNA]</scope>
    <source>
        <strain evidence="7">CECT 8288</strain>
    </source>
</reference>
<dbReference type="RefSeq" id="WP_290282491.1">
    <property type="nucleotide sequence ID" value="NZ_JAUFQI010000001.1"/>
</dbReference>
<evidence type="ECO:0000256" key="1">
    <source>
        <dbReference type="ARBA" id="ARBA00007174"/>
    </source>
</evidence>
<feature type="binding site" evidence="4">
    <location>
        <position position="100"/>
    </location>
    <ligand>
        <name>Zn(2+)</name>
        <dbReference type="ChEBI" id="CHEBI:29105"/>
    </ligand>
</feature>
<protein>
    <recommendedName>
        <fullName evidence="4">Peptide methionine sulfoxide reductase MsrB</fullName>
        <ecNumber evidence="4">1.8.4.12</ecNumber>
    </recommendedName>
    <alternativeName>
        <fullName evidence="4">Peptide-methionine (R)-S-oxide reductase</fullName>
    </alternativeName>
</protein>
<evidence type="ECO:0000256" key="4">
    <source>
        <dbReference type="HAMAP-Rule" id="MF_01400"/>
    </source>
</evidence>
<comment type="catalytic activity">
    <reaction evidence="3 4">
        <text>L-methionyl-[protein] + [thioredoxin]-disulfide + H2O = L-methionyl-(R)-S-oxide-[protein] + [thioredoxin]-dithiol</text>
        <dbReference type="Rhea" id="RHEA:24164"/>
        <dbReference type="Rhea" id="RHEA-COMP:10698"/>
        <dbReference type="Rhea" id="RHEA-COMP:10700"/>
        <dbReference type="Rhea" id="RHEA-COMP:12313"/>
        <dbReference type="Rhea" id="RHEA-COMP:12314"/>
        <dbReference type="ChEBI" id="CHEBI:15377"/>
        <dbReference type="ChEBI" id="CHEBI:16044"/>
        <dbReference type="ChEBI" id="CHEBI:29950"/>
        <dbReference type="ChEBI" id="CHEBI:45764"/>
        <dbReference type="ChEBI" id="CHEBI:50058"/>
        <dbReference type="EC" id="1.8.4.12"/>
    </reaction>
</comment>
<accession>A0ABV7WVI2</accession>
<evidence type="ECO:0000256" key="2">
    <source>
        <dbReference type="ARBA" id="ARBA00023002"/>
    </source>
</evidence>
<feature type="binding site" evidence="4">
    <location>
        <position position="97"/>
    </location>
    <ligand>
        <name>Zn(2+)</name>
        <dbReference type="ChEBI" id="CHEBI:29105"/>
    </ligand>
</feature>
<keyword evidence="4" id="KW-0479">Metal-binding</keyword>
<dbReference type="Pfam" id="PF01641">
    <property type="entry name" value="SelR"/>
    <property type="match status" value="1"/>
</dbReference>
<dbReference type="PANTHER" id="PTHR10173:SF52">
    <property type="entry name" value="METHIONINE-R-SULFOXIDE REDUCTASE B1"/>
    <property type="match status" value="1"/>
</dbReference>
<dbReference type="GO" id="GO:0033743">
    <property type="term" value="F:peptide-methionine (R)-S-oxide reductase activity"/>
    <property type="evidence" value="ECO:0007669"/>
    <property type="project" value="UniProtKB-EC"/>
</dbReference>
<dbReference type="EMBL" id="JBHRYN010000060">
    <property type="protein sequence ID" value="MFC3702884.1"/>
    <property type="molecule type" value="Genomic_DNA"/>
</dbReference>
<sequence length="135" mass="15162">MSDKIVKSDEQWQQELSEEQYLVTRKAHTERPFSGIYWDETSDGIYRCVCCQTPLFKSTAKFDAGCGWPSFYETLDKSAIKEITDTSHGMVRTEVVCAACDAHLGHVFPDGPGPEGLRYCINSASMHLEKDSEGE</sequence>
<dbReference type="SUPFAM" id="SSF51316">
    <property type="entry name" value="Mss4-like"/>
    <property type="match status" value="1"/>
</dbReference>
<dbReference type="EC" id="1.8.4.12" evidence="4"/>
<dbReference type="Proteomes" id="UP001595710">
    <property type="component" value="Unassembled WGS sequence"/>
</dbReference>
<dbReference type="PANTHER" id="PTHR10173">
    <property type="entry name" value="METHIONINE SULFOXIDE REDUCTASE"/>
    <property type="match status" value="1"/>
</dbReference>
<dbReference type="PROSITE" id="PS51790">
    <property type="entry name" value="MSRB"/>
    <property type="match status" value="1"/>
</dbReference>
<comment type="caution">
    <text evidence="6">The sequence shown here is derived from an EMBL/GenBank/DDBJ whole genome shotgun (WGS) entry which is preliminary data.</text>
</comment>
<proteinExistence type="inferred from homology"/>
<comment type="cofactor">
    <cofactor evidence="4">
        <name>Zn(2+)</name>
        <dbReference type="ChEBI" id="CHEBI:29105"/>
    </cofactor>
    <text evidence="4">Binds 1 zinc ion per subunit. The zinc ion is important for the structural integrity of the protein.</text>
</comment>
<feature type="binding site" evidence="4">
    <location>
        <position position="51"/>
    </location>
    <ligand>
        <name>Zn(2+)</name>
        <dbReference type="ChEBI" id="CHEBI:29105"/>
    </ligand>
</feature>
<name>A0ABV7WVI2_9GAMM</name>
<keyword evidence="2 4" id="KW-0560">Oxidoreductase</keyword>
<dbReference type="InterPro" id="IPR002579">
    <property type="entry name" value="Met_Sox_Rdtase_MsrB_dom"/>
</dbReference>
<keyword evidence="4" id="KW-0862">Zinc</keyword>
<evidence type="ECO:0000256" key="3">
    <source>
        <dbReference type="ARBA" id="ARBA00048488"/>
    </source>
</evidence>
<dbReference type="Gene3D" id="2.170.150.20">
    <property type="entry name" value="Peptide methionine sulfoxide reductase"/>
    <property type="match status" value="1"/>
</dbReference>
<gene>
    <name evidence="4 6" type="primary">msrB</name>
    <name evidence="6" type="ORF">ACFOND_14710</name>
</gene>
<dbReference type="NCBIfam" id="TIGR00357">
    <property type="entry name" value="peptide-methionine (R)-S-oxide reductase MsrB"/>
    <property type="match status" value="1"/>
</dbReference>
<dbReference type="InterPro" id="IPR011057">
    <property type="entry name" value="Mss4-like_sf"/>
</dbReference>
<evidence type="ECO:0000313" key="7">
    <source>
        <dbReference type="Proteomes" id="UP001595710"/>
    </source>
</evidence>
<dbReference type="HAMAP" id="MF_01400">
    <property type="entry name" value="MsrB"/>
    <property type="match status" value="1"/>
</dbReference>
<evidence type="ECO:0000259" key="5">
    <source>
        <dbReference type="PROSITE" id="PS51790"/>
    </source>
</evidence>
<organism evidence="6 7">
    <name type="scientific">Reinekea marina</name>
    <dbReference type="NCBI Taxonomy" id="1310421"/>
    <lineage>
        <taxon>Bacteria</taxon>
        <taxon>Pseudomonadati</taxon>
        <taxon>Pseudomonadota</taxon>
        <taxon>Gammaproteobacteria</taxon>
        <taxon>Oceanospirillales</taxon>
        <taxon>Saccharospirillaceae</taxon>
        <taxon>Reinekea</taxon>
    </lineage>
</organism>
<feature type="active site" description="Nucleophile" evidence="4">
    <location>
        <position position="120"/>
    </location>
</feature>
<comment type="similarity">
    <text evidence="1 4">Belongs to the MsrB Met sulfoxide reductase family.</text>
</comment>
<keyword evidence="7" id="KW-1185">Reference proteome</keyword>
<feature type="binding site" evidence="4">
    <location>
        <position position="48"/>
    </location>
    <ligand>
        <name>Zn(2+)</name>
        <dbReference type="ChEBI" id="CHEBI:29105"/>
    </ligand>
</feature>
<feature type="domain" description="MsrB" evidence="5">
    <location>
        <begin position="9"/>
        <end position="131"/>
    </location>
</feature>
<evidence type="ECO:0000313" key="6">
    <source>
        <dbReference type="EMBL" id="MFC3702884.1"/>
    </source>
</evidence>
<dbReference type="InterPro" id="IPR028427">
    <property type="entry name" value="Met_Sox_Rdtase_MsrB"/>
</dbReference>